<accession>A0A6N9Z235</accession>
<comment type="caution">
    <text evidence="1">The sequence shown here is derived from an EMBL/GenBank/DDBJ whole genome shotgun (WGS) entry which is preliminary data.</text>
</comment>
<dbReference type="AlphaFoldDB" id="A0A6N9Z235"/>
<organism evidence="1 2">
    <name type="scientific">Bifidobacterium aerophilum</name>
    <dbReference type="NCBI Taxonomy" id="1798155"/>
    <lineage>
        <taxon>Bacteria</taxon>
        <taxon>Bacillati</taxon>
        <taxon>Actinomycetota</taxon>
        <taxon>Actinomycetes</taxon>
        <taxon>Bifidobacteriales</taxon>
        <taxon>Bifidobacteriaceae</taxon>
        <taxon>Bifidobacterium</taxon>
    </lineage>
</organism>
<evidence type="ECO:0000313" key="1">
    <source>
        <dbReference type="EMBL" id="NEG88602.1"/>
    </source>
</evidence>
<proteinExistence type="predicted"/>
<sequence length="77" mass="8821">MVKPEALVSSSLPPRDYAGERRYMEDVAAYYRYLNRAAELRELEYLHGVWPQGTRQTYANGYTAGYNMALARALTGR</sequence>
<dbReference type="EMBL" id="WHZW01000002">
    <property type="protein sequence ID" value="NEG88602.1"/>
    <property type="molecule type" value="Genomic_DNA"/>
</dbReference>
<protein>
    <submittedName>
        <fullName evidence="1">Uncharacterized protein</fullName>
    </submittedName>
</protein>
<name>A0A6N9Z235_9BIFI</name>
<gene>
    <name evidence="1" type="ORF">GFD25_00995</name>
</gene>
<reference evidence="1 2" key="1">
    <citation type="submission" date="2019-10" db="EMBL/GenBank/DDBJ databases">
        <title>Bifidobacterium from non-human primates.</title>
        <authorList>
            <person name="Modesto M."/>
        </authorList>
    </citation>
    <scope>NUCLEOTIDE SEQUENCE [LARGE SCALE GENOMIC DNA]</scope>
    <source>
        <strain evidence="1 2">TRE17</strain>
    </source>
</reference>
<dbReference type="Proteomes" id="UP000469194">
    <property type="component" value="Unassembled WGS sequence"/>
</dbReference>
<keyword evidence="2" id="KW-1185">Reference proteome</keyword>
<evidence type="ECO:0000313" key="2">
    <source>
        <dbReference type="Proteomes" id="UP000469194"/>
    </source>
</evidence>
<dbReference type="RefSeq" id="WP_163229070.1">
    <property type="nucleotide sequence ID" value="NZ_WHZW01000002.1"/>
</dbReference>